<feature type="compositionally biased region" description="Polar residues" evidence="1">
    <location>
        <begin position="11"/>
        <end position="32"/>
    </location>
</feature>
<protein>
    <submittedName>
        <fullName evidence="2">Uncharacterized protein</fullName>
    </submittedName>
</protein>
<proteinExistence type="predicted"/>
<organism evidence="2 3">
    <name type="scientific">Candida albicans P78048</name>
    <dbReference type="NCBI Taxonomy" id="1094989"/>
    <lineage>
        <taxon>Eukaryota</taxon>
        <taxon>Fungi</taxon>
        <taxon>Dikarya</taxon>
        <taxon>Ascomycota</taxon>
        <taxon>Saccharomycotina</taxon>
        <taxon>Pichiomycetes</taxon>
        <taxon>Debaryomycetaceae</taxon>
        <taxon>Candida/Lodderomyces clade</taxon>
        <taxon>Candida</taxon>
    </lineage>
</organism>
<feature type="compositionally biased region" description="Low complexity" evidence="1">
    <location>
        <begin position="99"/>
        <end position="109"/>
    </location>
</feature>
<accession>A0AB34PRI1</accession>
<dbReference type="AlphaFoldDB" id="A0AB34PRI1"/>
<evidence type="ECO:0000313" key="2">
    <source>
        <dbReference type="EMBL" id="KGR09849.1"/>
    </source>
</evidence>
<feature type="compositionally biased region" description="Polar residues" evidence="1">
    <location>
        <begin position="121"/>
        <end position="131"/>
    </location>
</feature>
<reference evidence="2 3" key="1">
    <citation type="submission" date="2013-12" db="EMBL/GenBank/DDBJ databases">
        <title>The Genome Sequence of Candida albicans P78048.</title>
        <authorList>
            <consortium name="The Broad Institute Genome Sequencing Platform"/>
            <consortium name="The Broad Institute Genome Sequencing Center for Infectious Disease"/>
            <person name="Cuomo C."/>
            <person name="Bennett R."/>
            <person name="Hirakawa M."/>
            <person name="Noverr M."/>
            <person name="Mitchell A."/>
            <person name="Young S.K."/>
            <person name="Zeng Q."/>
            <person name="Gargeya S."/>
            <person name="Fitzgerald M."/>
            <person name="Abouelleil A."/>
            <person name="Alvarado L."/>
            <person name="Berlin A.M."/>
            <person name="Chapman S.B."/>
            <person name="Dewar J."/>
            <person name="Goldberg J."/>
            <person name="Griggs A."/>
            <person name="Gujja S."/>
            <person name="Hansen M."/>
            <person name="Howarth C."/>
            <person name="Imamovic A."/>
            <person name="Larimer J."/>
            <person name="McCowan C."/>
            <person name="Murphy C."/>
            <person name="Pearson M."/>
            <person name="Priest M."/>
            <person name="Roberts A."/>
            <person name="Saif S."/>
            <person name="Shea T."/>
            <person name="Sykes S."/>
            <person name="Wortman J."/>
            <person name="Nusbaum C."/>
            <person name="Birren B."/>
        </authorList>
    </citation>
    <scope>NUCLEOTIDE SEQUENCE [LARGE SCALE GENOMIC DNA]</scope>
    <source>
        <strain evidence="2 3">P78048</strain>
    </source>
</reference>
<feature type="region of interest" description="Disordered" evidence="1">
    <location>
        <begin position="90"/>
        <end position="131"/>
    </location>
</feature>
<gene>
    <name evidence="2" type="ORF">MG3_03353</name>
</gene>
<dbReference type="Proteomes" id="UP000030161">
    <property type="component" value="Unassembled WGS sequence"/>
</dbReference>
<sequence length="131" mass="15382">MMTSRKRTFEEFSTSHSFPFSEDTNSTRTNIFNCFPPSSPPPTATTSSSYDFYNTSMDDSSCGEKRFQKHKIHSEIHTTTIEMMMNAQLQLQRQEKLQRQQQQQPQQQQEEVKSDGEHNNGESTYHQCPYW</sequence>
<evidence type="ECO:0000313" key="3">
    <source>
        <dbReference type="Proteomes" id="UP000030161"/>
    </source>
</evidence>
<evidence type="ECO:0000256" key="1">
    <source>
        <dbReference type="SAM" id="MobiDB-lite"/>
    </source>
</evidence>
<feature type="region of interest" description="Disordered" evidence="1">
    <location>
        <begin position="1"/>
        <end position="47"/>
    </location>
</feature>
<comment type="caution">
    <text evidence="2">The sequence shown here is derived from an EMBL/GenBank/DDBJ whole genome shotgun (WGS) entry which is preliminary data.</text>
</comment>
<feature type="compositionally biased region" description="Basic and acidic residues" evidence="1">
    <location>
        <begin position="110"/>
        <end position="120"/>
    </location>
</feature>
<dbReference type="EMBL" id="AJIX01000024">
    <property type="protein sequence ID" value="KGR09849.1"/>
    <property type="molecule type" value="Genomic_DNA"/>
</dbReference>
<name>A0AB34PRI1_CANAX</name>